<keyword evidence="3" id="KW-1185">Reference proteome</keyword>
<dbReference type="RefSeq" id="WP_108175793.1">
    <property type="nucleotide sequence ID" value="NZ_PZZL01000003.1"/>
</dbReference>
<evidence type="ECO:0000256" key="1">
    <source>
        <dbReference type="SAM" id="MobiDB-lite"/>
    </source>
</evidence>
<dbReference type="EMBL" id="PZZL01000003">
    <property type="protein sequence ID" value="PTM60188.1"/>
    <property type="molecule type" value="Genomic_DNA"/>
</dbReference>
<evidence type="ECO:0000313" key="3">
    <source>
        <dbReference type="Proteomes" id="UP000241808"/>
    </source>
</evidence>
<evidence type="ECO:0008006" key="4">
    <source>
        <dbReference type="Google" id="ProtNLM"/>
    </source>
</evidence>
<dbReference type="SUPFAM" id="SSF144064">
    <property type="entry name" value="Heme iron utilization protein-like"/>
    <property type="match status" value="1"/>
</dbReference>
<evidence type="ECO:0000313" key="2">
    <source>
        <dbReference type="EMBL" id="PTM60188.1"/>
    </source>
</evidence>
<proteinExistence type="predicted"/>
<dbReference type="AlphaFoldDB" id="A0A2T4ZE75"/>
<dbReference type="Proteomes" id="UP000241808">
    <property type="component" value="Unassembled WGS sequence"/>
</dbReference>
<dbReference type="OrthoDB" id="316630at2"/>
<feature type="region of interest" description="Disordered" evidence="1">
    <location>
        <begin position="125"/>
        <end position="149"/>
    </location>
</feature>
<organism evidence="2 3">
    <name type="scientific">Phreatobacter oligotrophus</name>
    <dbReference type="NCBI Taxonomy" id="1122261"/>
    <lineage>
        <taxon>Bacteria</taxon>
        <taxon>Pseudomonadati</taxon>
        <taxon>Pseudomonadota</taxon>
        <taxon>Alphaproteobacteria</taxon>
        <taxon>Hyphomicrobiales</taxon>
        <taxon>Phreatobacteraceae</taxon>
        <taxon>Phreatobacter</taxon>
    </lineage>
</organism>
<protein>
    <recommendedName>
        <fullName evidence="4">Heme degradation protein</fullName>
    </recommendedName>
</protein>
<sequence>MTTHPPLREALACSVFEAVQATRAMGRVMLSAAVEGAIHERIGPVGDVLLEDGHVRLAGGAHDALIDLAVVTTAVADRSSRMRDRVLPRIELLDAAGETQFSLIALDGLEPFEVGLAGLARGGALPDKVRPPADDTPPAEIAEGDAGGRPLHAARASGASIGVDFTRRGLVQSWRGVIADVKPIMGFFNIIQPDFHLHLKAGLVARWERREEAGQERLEAIGVDGRPIGLVLTGASAAFAE</sequence>
<reference evidence="2 3" key="1">
    <citation type="submission" date="2018-04" db="EMBL/GenBank/DDBJ databases">
        <title>Genomic Encyclopedia of Archaeal and Bacterial Type Strains, Phase II (KMG-II): from individual species to whole genera.</title>
        <authorList>
            <person name="Goeker M."/>
        </authorList>
    </citation>
    <scope>NUCLEOTIDE SEQUENCE [LARGE SCALE GENOMIC DNA]</scope>
    <source>
        <strain evidence="2 3">DSM 25521</strain>
    </source>
</reference>
<comment type="caution">
    <text evidence="2">The sequence shown here is derived from an EMBL/GenBank/DDBJ whole genome shotgun (WGS) entry which is preliminary data.</text>
</comment>
<name>A0A2T4ZE75_9HYPH</name>
<accession>A0A2T4ZE75</accession>
<gene>
    <name evidence="2" type="ORF">C8P69_103116</name>
</gene>